<accession>A0A428LY65</accession>
<evidence type="ECO:0000313" key="2">
    <source>
        <dbReference type="Proteomes" id="UP000276389"/>
    </source>
</evidence>
<dbReference type="AlphaFoldDB" id="A0A428LY65"/>
<protein>
    <submittedName>
        <fullName evidence="1">Uncharacterized protein</fullName>
    </submittedName>
</protein>
<dbReference type="EMBL" id="RWHU01000001">
    <property type="protein sequence ID" value="RSK70348.1"/>
    <property type="molecule type" value="Genomic_DNA"/>
</dbReference>
<gene>
    <name evidence="1" type="ORF">EJE24_00815</name>
</gene>
<sequence length="262" mass="30550">MTSISPRKADNEALDIINRVIQEKRTISEFESVRVVNCLRSLYKAGSPYYDEIAACYYSQIADVDNLILTVSNVFNHNKEDSYFNSIYALNNTMRYKEIYKYIRDYNLLSDNKDFLMSAIKASSFCADADLATRYISEYKRHCDEDSDVFLAQISELNDFFDKNHKIKDCISNYMLDCFDVFSREILSRAKEIDSSYGFSHHVFYDEGYDFVAFSFIWNGDDSKLDYLIDLEDSFISSISKIKCEPIIKTKLSFNFEMGELL</sequence>
<comment type="caution">
    <text evidence="1">The sequence shown here is derived from an EMBL/GenBank/DDBJ whole genome shotgun (WGS) entry which is preliminary data.</text>
</comment>
<proteinExistence type="predicted"/>
<evidence type="ECO:0000313" key="1">
    <source>
        <dbReference type="EMBL" id="RSK70348.1"/>
    </source>
</evidence>
<name>A0A428LY65_9ENTR</name>
<dbReference type="RefSeq" id="WP_125913355.1">
    <property type="nucleotide sequence ID" value="NZ_RWHU01000001.1"/>
</dbReference>
<dbReference type="Proteomes" id="UP000276389">
    <property type="component" value="Unassembled WGS sequence"/>
</dbReference>
<reference evidence="1 2" key="1">
    <citation type="submission" date="2018-12" db="EMBL/GenBank/DDBJ databases">
        <title>The Genome Submission of two Enterobacter spp. strains.</title>
        <authorList>
            <person name="Wu W."/>
            <person name="Wei L."/>
            <person name="Feng Y."/>
            <person name="Zong Z."/>
        </authorList>
    </citation>
    <scope>NUCLEOTIDE SEQUENCE [LARGE SCALE GENOMIC DNA]</scope>
    <source>
        <strain evidence="1 2">WCHEHu045002</strain>
    </source>
</reference>
<organism evidence="1 2">
    <name type="scientific">Enterobacter huaxiensis</name>
    <dbReference type="NCBI Taxonomy" id="2494702"/>
    <lineage>
        <taxon>Bacteria</taxon>
        <taxon>Pseudomonadati</taxon>
        <taxon>Pseudomonadota</taxon>
        <taxon>Gammaproteobacteria</taxon>
        <taxon>Enterobacterales</taxon>
        <taxon>Enterobacteriaceae</taxon>
        <taxon>Enterobacter</taxon>
    </lineage>
</organism>